<dbReference type="EMBL" id="CP130318">
    <property type="protein sequence ID" value="WNQ11215.1"/>
    <property type="molecule type" value="Genomic_DNA"/>
</dbReference>
<dbReference type="AlphaFoldDB" id="A0AA96RD81"/>
<evidence type="ECO:0000256" key="1">
    <source>
        <dbReference type="SAM" id="Phobius"/>
    </source>
</evidence>
<evidence type="ECO:0000313" key="3">
    <source>
        <dbReference type="Proteomes" id="UP001305702"/>
    </source>
</evidence>
<dbReference type="Proteomes" id="UP001305702">
    <property type="component" value="Chromosome"/>
</dbReference>
<name>A0AA96RD81_9BACL</name>
<proteinExistence type="predicted"/>
<accession>A0AA96RD81</accession>
<dbReference type="RefSeq" id="WP_315604991.1">
    <property type="nucleotide sequence ID" value="NZ_CP130318.1"/>
</dbReference>
<keyword evidence="1" id="KW-0472">Membrane</keyword>
<evidence type="ECO:0000313" key="2">
    <source>
        <dbReference type="EMBL" id="WNQ11215.1"/>
    </source>
</evidence>
<protein>
    <submittedName>
        <fullName evidence="2">Uncharacterized protein</fullName>
    </submittedName>
</protein>
<feature type="transmembrane region" description="Helical" evidence="1">
    <location>
        <begin position="37"/>
        <end position="54"/>
    </location>
</feature>
<gene>
    <name evidence="2" type="ORF">MJA45_27050</name>
</gene>
<dbReference type="KEGG" id="paun:MJA45_27050"/>
<keyword evidence="1" id="KW-1133">Transmembrane helix</keyword>
<keyword evidence="1" id="KW-0812">Transmembrane</keyword>
<organism evidence="2 3">
    <name type="scientific">Paenibacillus aurantius</name>
    <dbReference type="NCBI Taxonomy" id="2918900"/>
    <lineage>
        <taxon>Bacteria</taxon>
        <taxon>Bacillati</taxon>
        <taxon>Bacillota</taxon>
        <taxon>Bacilli</taxon>
        <taxon>Bacillales</taxon>
        <taxon>Paenibacillaceae</taxon>
        <taxon>Paenibacillus</taxon>
    </lineage>
</organism>
<keyword evidence="3" id="KW-1185">Reference proteome</keyword>
<reference evidence="2 3" key="1">
    <citation type="submission" date="2022-02" db="EMBL/GenBank/DDBJ databases">
        <title>Paenibacillus sp. MBLB1776 Whole Genome Shotgun Sequencing.</title>
        <authorList>
            <person name="Hwang C.Y."/>
            <person name="Cho E.-S."/>
            <person name="Seo M.-J."/>
        </authorList>
    </citation>
    <scope>NUCLEOTIDE SEQUENCE [LARGE SCALE GENOMIC DNA]</scope>
    <source>
        <strain evidence="2 3">MBLB1776</strain>
    </source>
</reference>
<sequence>MIPYLLFQIALVVITVRAVYTTITGVTAPAKNWLDILYNASIAIAALAFLLGGWNS</sequence>